<evidence type="ECO:0008006" key="4">
    <source>
        <dbReference type="Google" id="ProtNLM"/>
    </source>
</evidence>
<comment type="caution">
    <text evidence="2">The sequence shown here is derived from an EMBL/GenBank/DDBJ whole genome shotgun (WGS) entry which is preliminary data.</text>
</comment>
<dbReference type="PANTHER" id="PTHR47739">
    <property type="entry name" value="TRNA1(VAL) (ADENINE(37)-N6)-METHYLTRANSFERASE"/>
    <property type="match status" value="1"/>
</dbReference>
<protein>
    <recommendedName>
        <fullName evidence="4">Methyltransferase small domain-containing protein</fullName>
    </recommendedName>
</protein>
<dbReference type="Proteomes" id="UP000444721">
    <property type="component" value="Unassembled WGS sequence"/>
</dbReference>
<feature type="compositionally biased region" description="Polar residues" evidence="1">
    <location>
        <begin position="399"/>
        <end position="408"/>
    </location>
</feature>
<evidence type="ECO:0000313" key="2">
    <source>
        <dbReference type="EMBL" id="KAF0975251.1"/>
    </source>
</evidence>
<dbReference type="OrthoDB" id="269872at2759"/>
<keyword evidence="3" id="KW-1185">Reference proteome</keyword>
<proteinExistence type="predicted"/>
<dbReference type="VEuPathDB" id="AmoebaDB:NF0120950"/>
<dbReference type="AlphaFoldDB" id="A0A6A5BLM2"/>
<dbReference type="GeneID" id="68113221"/>
<dbReference type="PANTHER" id="PTHR47739:SF1">
    <property type="entry name" value="TRNA1(VAL) (ADENINE(37)-N6)-METHYLTRANSFERASE"/>
    <property type="match status" value="1"/>
</dbReference>
<feature type="region of interest" description="Disordered" evidence="1">
    <location>
        <begin position="355"/>
        <end position="408"/>
    </location>
</feature>
<accession>A0A6A5BLM2</accession>
<feature type="region of interest" description="Disordered" evidence="1">
    <location>
        <begin position="1"/>
        <end position="60"/>
    </location>
</feature>
<gene>
    <name evidence="2" type="ORF">FDP41_006003</name>
</gene>
<dbReference type="RefSeq" id="XP_044559964.1">
    <property type="nucleotide sequence ID" value="XM_044709592.1"/>
</dbReference>
<dbReference type="InterPro" id="IPR029063">
    <property type="entry name" value="SAM-dependent_MTases_sf"/>
</dbReference>
<dbReference type="SUPFAM" id="SSF53335">
    <property type="entry name" value="S-adenosyl-L-methionine-dependent methyltransferases"/>
    <property type="match status" value="1"/>
</dbReference>
<dbReference type="EMBL" id="VFQX01000048">
    <property type="protein sequence ID" value="KAF0975251.1"/>
    <property type="molecule type" value="Genomic_DNA"/>
</dbReference>
<reference evidence="2 3" key="1">
    <citation type="journal article" date="2019" name="Sci. Rep.">
        <title>Nanopore sequencing improves the draft genome of the human pathogenic amoeba Naegleria fowleri.</title>
        <authorList>
            <person name="Liechti N."/>
            <person name="Schurch N."/>
            <person name="Bruggmann R."/>
            <person name="Wittwer M."/>
        </authorList>
    </citation>
    <scope>NUCLEOTIDE SEQUENCE [LARGE SCALE GENOMIC DNA]</scope>
    <source>
        <strain evidence="2 3">ATCC 30894</strain>
    </source>
</reference>
<dbReference type="VEuPathDB" id="AmoebaDB:NfTy_043460"/>
<dbReference type="Gene3D" id="3.40.50.150">
    <property type="entry name" value="Vaccinia Virus protein VP39"/>
    <property type="match status" value="1"/>
</dbReference>
<name>A0A6A5BLM2_NAEFO</name>
<dbReference type="VEuPathDB" id="AmoebaDB:FDP41_006003"/>
<sequence>MFQREHSVNHLHQACDENLKEDSSHSESDREGGRGDSSMTNNNLSRTDGSSNGGHSPTTTTNFRIDYANCNPKIKFAQQSGVCAHSIDAVLLASFVPLEKKSVIVKKQNAPLKIMDLCTGNAVIPLLLYYRLKYLAMEREEIKQQKRNRYLNSIKQQMKDNIIMEPSLNHNCENATAIKLHEHLNSNGETQQGASKKFHETCSFFHESVDERFSKIEIPCMIKGVEIQDDIIPLAQKTLELNEGSSKVIEIIHDDLTCEGFVTQAGQGKFDIVTCNPPYFRPEEGAINRSSHISIAKFEIKCNLKDVVSCAAQLLKNYGLFVMVHRACRLSDILVTLREYRLEVRRIQFVFSKSERKGSTTMEKDQHADGGEDLSQQHTTHSHHSTSSSQTKKKKKKFNTNQPQQQQVNATTAVLIEAVKVQTDSSSSNHNNSGMGDGNIHSFLHVMEPLYLKEADSRNDYAKEIWNEVFSKFMYEGHHHPRE</sequence>
<feature type="compositionally biased region" description="Basic and acidic residues" evidence="1">
    <location>
        <begin position="355"/>
        <end position="370"/>
    </location>
</feature>
<evidence type="ECO:0000256" key="1">
    <source>
        <dbReference type="SAM" id="MobiDB-lite"/>
    </source>
</evidence>
<evidence type="ECO:0000313" key="3">
    <source>
        <dbReference type="Proteomes" id="UP000444721"/>
    </source>
</evidence>
<dbReference type="InterPro" id="IPR050210">
    <property type="entry name" value="tRNA_Adenine-N(6)_MTase"/>
</dbReference>
<feature type="compositionally biased region" description="Polar residues" evidence="1">
    <location>
        <begin position="37"/>
        <end position="60"/>
    </location>
</feature>
<feature type="compositionally biased region" description="Basic and acidic residues" evidence="1">
    <location>
        <begin position="1"/>
        <end position="34"/>
    </location>
</feature>
<organism evidence="2 3">
    <name type="scientific">Naegleria fowleri</name>
    <name type="common">Brain eating amoeba</name>
    <dbReference type="NCBI Taxonomy" id="5763"/>
    <lineage>
        <taxon>Eukaryota</taxon>
        <taxon>Discoba</taxon>
        <taxon>Heterolobosea</taxon>
        <taxon>Tetramitia</taxon>
        <taxon>Eutetramitia</taxon>
        <taxon>Vahlkampfiidae</taxon>
        <taxon>Naegleria</taxon>
    </lineage>
</organism>